<keyword evidence="2" id="KW-1133">Transmembrane helix</keyword>
<sequence length="150" mass="16930">MRMVKGLDRKIQTSCGYDEKKVAQYRDGRFNGNPRDWLCILPITSIAVLIPLIPPHIMGMSIRLLWLQPRSGIVSIDPRKRPRMTRRVVTIACWRKTDGNKPSWKASPAGMGRVSPQAAGGTGIEGMEIHRAARRQYEREQHQLLTSPGS</sequence>
<dbReference type="Proteomes" id="UP000000724">
    <property type="component" value="Contig Pc00c12"/>
</dbReference>
<evidence type="ECO:0000256" key="1">
    <source>
        <dbReference type="SAM" id="MobiDB-lite"/>
    </source>
</evidence>
<name>B6H0X7_PENRW</name>
<feature type="transmembrane region" description="Helical" evidence="2">
    <location>
        <begin position="37"/>
        <end position="54"/>
    </location>
</feature>
<protein>
    <submittedName>
        <fullName evidence="3">Uncharacterized protein</fullName>
    </submittedName>
</protein>
<dbReference type="AlphaFoldDB" id="B6H0X7"/>
<gene>
    <name evidence="3" type="ORF">Pc12g06990</name>
    <name evidence="3" type="ORF">PCH_Pc12g06990</name>
</gene>
<accession>B6H0X7</accession>
<dbReference type="VEuPathDB" id="FungiDB:PCH_Pc12g06990"/>
<evidence type="ECO:0000256" key="2">
    <source>
        <dbReference type="SAM" id="Phobius"/>
    </source>
</evidence>
<keyword evidence="2" id="KW-0472">Membrane</keyword>
<evidence type="ECO:0000313" key="3">
    <source>
        <dbReference type="EMBL" id="CAP80326.1"/>
    </source>
</evidence>
<feature type="region of interest" description="Disordered" evidence="1">
    <location>
        <begin position="101"/>
        <end position="122"/>
    </location>
</feature>
<organism evidence="3 4">
    <name type="scientific">Penicillium rubens (strain ATCC 28089 / DSM 1075 / NRRL 1951 / Wisconsin 54-1255)</name>
    <name type="common">Penicillium chrysogenum</name>
    <dbReference type="NCBI Taxonomy" id="500485"/>
    <lineage>
        <taxon>Eukaryota</taxon>
        <taxon>Fungi</taxon>
        <taxon>Dikarya</taxon>
        <taxon>Ascomycota</taxon>
        <taxon>Pezizomycotina</taxon>
        <taxon>Eurotiomycetes</taxon>
        <taxon>Eurotiomycetidae</taxon>
        <taxon>Eurotiales</taxon>
        <taxon>Aspergillaceae</taxon>
        <taxon>Penicillium</taxon>
        <taxon>Penicillium chrysogenum species complex</taxon>
    </lineage>
</organism>
<reference evidence="3 4" key="1">
    <citation type="journal article" date="2008" name="Nat. Biotechnol.">
        <title>Genome sequencing and analysis of the filamentous fungus Penicillium chrysogenum.</title>
        <authorList>
            <person name="van den Berg M.A."/>
            <person name="Albang R."/>
            <person name="Albermann K."/>
            <person name="Badger J.H."/>
            <person name="Daran J.-M."/>
            <person name="Driessen A.J.M."/>
            <person name="Garcia-Estrada C."/>
            <person name="Fedorova N.D."/>
            <person name="Harris D.M."/>
            <person name="Heijne W.H.M."/>
            <person name="Joardar V.S."/>
            <person name="Kiel J.A.K.W."/>
            <person name="Kovalchuk A."/>
            <person name="Martin J.F."/>
            <person name="Nierman W.C."/>
            <person name="Nijland J.G."/>
            <person name="Pronk J.T."/>
            <person name="Roubos J.A."/>
            <person name="van der Klei I.J."/>
            <person name="van Peij N.N.M.E."/>
            <person name="Veenhuis M."/>
            <person name="von Doehren H."/>
            <person name="Wagner C."/>
            <person name="Wortman J.R."/>
            <person name="Bovenberg R.A.L."/>
        </authorList>
    </citation>
    <scope>NUCLEOTIDE SEQUENCE [LARGE SCALE GENOMIC DNA]</scope>
    <source>
        <strain evidence="4">ATCC 28089 / DSM 1075 / NRRL 1951 / Wisconsin 54-1255</strain>
    </source>
</reference>
<evidence type="ECO:0000313" key="4">
    <source>
        <dbReference type="Proteomes" id="UP000000724"/>
    </source>
</evidence>
<dbReference type="HOGENOM" id="CLU_1741186_0_0_1"/>
<keyword evidence="2" id="KW-0812">Transmembrane</keyword>
<proteinExistence type="predicted"/>
<dbReference type="EMBL" id="AM920427">
    <property type="protein sequence ID" value="CAP80326.1"/>
    <property type="molecule type" value="Genomic_DNA"/>
</dbReference>
<keyword evidence="4" id="KW-1185">Reference proteome</keyword>